<dbReference type="GO" id="GO:0015627">
    <property type="term" value="C:type II protein secretion system complex"/>
    <property type="evidence" value="ECO:0007669"/>
    <property type="project" value="InterPro"/>
</dbReference>
<evidence type="ECO:0000313" key="3">
    <source>
        <dbReference type="EMBL" id="QIZ77124.1"/>
    </source>
</evidence>
<evidence type="ECO:0000256" key="1">
    <source>
        <dbReference type="ARBA" id="ARBA00022481"/>
    </source>
</evidence>
<name>A0A6H1UDK6_9GAMM</name>
<dbReference type="RefSeq" id="WP_168660385.1">
    <property type="nucleotide sequence ID" value="NZ_CP051180.1"/>
</dbReference>
<accession>A0A6H1UDK6</accession>
<keyword evidence="2" id="KW-0472">Membrane</keyword>
<dbReference type="EMBL" id="CP051180">
    <property type="protein sequence ID" value="QIZ77124.1"/>
    <property type="molecule type" value="Genomic_DNA"/>
</dbReference>
<keyword evidence="1" id="KW-0488">Methylation</keyword>
<feature type="transmembrane region" description="Helical" evidence="2">
    <location>
        <begin position="12"/>
        <end position="30"/>
    </location>
</feature>
<dbReference type="Pfam" id="PF07963">
    <property type="entry name" value="N_methyl"/>
    <property type="match status" value="1"/>
</dbReference>
<evidence type="ECO:0000256" key="2">
    <source>
        <dbReference type="SAM" id="Phobius"/>
    </source>
</evidence>
<proteinExistence type="predicted"/>
<dbReference type="PROSITE" id="PS00409">
    <property type="entry name" value="PROKAR_NTER_METHYL"/>
    <property type="match status" value="1"/>
</dbReference>
<keyword evidence="4" id="KW-1185">Reference proteome</keyword>
<dbReference type="PANTHER" id="PTHR30093">
    <property type="entry name" value="GENERAL SECRETION PATHWAY PROTEIN G"/>
    <property type="match status" value="1"/>
</dbReference>
<sequence>MNRSRGFTLIEMMIAVTILGILASIAYPSYTDYVQSSRRALAKTTLVEASQRLERYYAQNLTFTGAVSGSTLTIFTTSGDFDEYYSLTASAAANSYSLTAAPAGSQSTDECGSLSLNSSNQTSASASHCW</sequence>
<dbReference type="AlphaFoldDB" id="A0A6H1UDK6"/>
<dbReference type="GO" id="GO:0015628">
    <property type="term" value="P:protein secretion by the type II secretion system"/>
    <property type="evidence" value="ECO:0007669"/>
    <property type="project" value="InterPro"/>
</dbReference>
<dbReference type="PRINTS" id="PR00813">
    <property type="entry name" value="BCTERIALGSPG"/>
</dbReference>
<dbReference type="NCBIfam" id="TIGR02532">
    <property type="entry name" value="IV_pilin_GFxxxE"/>
    <property type="match status" value="1"/>
</dbReference>
<dbReference type="SUPFAM" id="SSF54523">
    <property type="entry name" value="Pili subunits"/>
    <property type="match status" value="1"/>
</dbReference>
<organism evidence="3 4">
    <name type="scientific">Ferrimonas lipolytica</name>
    <dbReference type="NCBI Taxonomy" id="2724191"/>
    <lineage>
        <taxon>Bacteria</taxon>
        <taxon>Pseudomonadati</taxon>
        <taxon>Pseudomonadota</taxon>
        <taxon>Gammaproteobacteria</taxon>
        <taxon>Alteromonadales</taxon>
        <taxon>Ferrimonadaceae</taxon>
        <taxon>Ferrimonas</taxon>
    </lineage>
</organism>
<dbReference type="InterPro" id="IPR031982">
    <property type="entry name" value="PilE-like"/>
</dbReference>
<reference evidence="3 4" key="1">
    <citation type="submission" date="2020-04" db="EMBL/GenBank/DDBJ databases">
        <title>Ferrimonas sp. S7 isolated from sea water.</title>
        <authorList>
            <person name="Bae S.S."/>
            <person name="Baek K."/>
        </authorList>
    </citation>
    <scope>NUCLEOTIDE SEQUENCE [LARGE SCALE GENOMIC DNA]</scope>
    <source>
        <strain evidence="3 4">S7</strain>
    </source>
</reference>
<dbReference type="InterPro" id="IPR012902">
    <property type="entry name" value="N_methyl_site"/>
</dbReference>
<protein>
    <submittedName>
        <fullName evidence="3">Type IV pilin protein</fullName>
    </submittedName>
</protein>
<dbReference type="InterPro" id="IPR045584">
    <property type="entry name" value="Pilin-like"/>
</dbReference>
<keyword evidence="2" id="KW-0812">Transmembrane</keyword>
<dbReference type="InterPro" id="IPR000983">
    <property type="entry name" value="Bac_GSPG_pilin"/>
</dbReference>
<dbReference type="GO" id="GO:0043683">
    <property type="term" value="P:type IV pilus assembly"/>
    <property type="evidence" value="ECO:0007669"/>
    <property type="project" value="InterPro"/>
</dbReference>
<keyword evidence="2" id="KW-1133">Transmembrane helix</keyword>
<dbReference type="Proteomes" id="UP000501602">
    <property type="component" value="Chromosome"/>
</dbReference>
<dbReference type="Pfam" id="PF16732">
    <property type="entry name" value="ComP_DUS"/>
    <property type="match status" value="1"/>
</dbReference>
<dbReference type="PANTHER" id="PTHR30093:SF47">
    <property type="entry name" value="TYPE IV PILUS NON-CORE MINOR PILIN PILE"/>
    <property type="match status" value="1"/>
</dbReference>
<gene>
    <name evidence="3" type="ORF">HER31_09700</name>
</gene>
<evidence type="ECO:0000313" key="4">
    <source>
        <dbReference type="Proteomes" id="UP000501602"/>
    </source>
</evidence>
<dbReference type="Gene3D" id="3.30.700.10">
    <property type="entry name" value="Glycoprotein, Type 4 Pilin"/>
    <property type="match status" value="1"/>
</dbReference>
<dbReference type="KEGG" id="fes:HER31_09700"/>